<dbReference type="InterPro" id="IPR029044">
    <property type="entry name" value="Nucleotide-diphossugar_trans"/>
</dbReference>
<gene>
    <name evidence="3" type="ORF">BCR37DRAFT_347062</name>
</gene>
<sequence>MNNLLRLDDGRVIKIVDSISDIEEERGACQDGFLLCRKLAAAVVWSTNPQTLTARCKACETDLAAVLWPSSTEDLTKYHLGEVKPKSAVVHVRELSSLELSRDAESQTSHARPAALAWPLIVAITLVLVALVCGKLLHSVIMAIMQDENFVQAVFLLYLPLVAFLSAFFLSIIVVGCFQLAGPISQLNTNSRYYSGKRPQTVISPTQLPHITVQCPIYKEGLWDVIDPTMQTVKQAIACYESQGGTASIVVNDDGMQILDEEGQLARKQYYHLHNIGWTARPANGQDGYVRVGAFKKASNMNYGMRASSQIEDAFEDLLQAGYSQDFETYGLAVAQVAERQPGLWCEGDVSLGELILLIDADTRVPEDCFLDAAKEFHESPELGILQHPSDVLIVSNNNFWEMAMAHFTRSNYFGTRYVVASGDATPFFGHNAFLRWSAMDSIANTNSGERQWWSESHVSEDFEMSLKLQTSGYITRMAGYSLNGFKEGVSLTVFDEISRWEKYAFGVSELIFNPFGLWLRKGPFTFLFRQYVAAPIDLAAKCSALIYMGTYFGIGLAWIFAVANYFLLGWVPYRIRGYYTDSLQILTAVCVIFGLKDAFVGPFVRYRVKEVTLFRGLLDSLKYFAITTIFLQGISMHVSRCLALHLLGRKMTWESTSKSLEESSVQSDLPMIWGRFKAMYIILLIMLCMVIALGFAVPENWRITSFGAVFPLLWLICWHLCVPVLMHNRSILNEIYR</sequence>
<keyword evidence="4" id="KW-1185">Reference proteome</keyword>
<keyword evidence="1" id="KW-1133">Transmembrane helix</keyword>
<keyword evidence="1" id="KW-0812">Transmembrane</keyword>
<dbReference type="PANTHER" id="PTHR35408">
    <property type="entry name" value="CHROMOSOME 15, WHOLE GENOME SHOTGUN SEQUENCE"/>
    <property type="match status" value="1"/>
</dbReference>
<dbReference type="RefSeq" id="XP_040725296.1">
    <property type="nucleotide sequence ID" value="XM_040867743.1"/>
</dbReference>
<evidence type="ECO:0000256" key="1">
    <source>
        <dbReference type="SAM" id="Phobius"/>
    </source>
</evidence>
<evidence type="ECO:0000313" key="3">
    <source>
        <dbReference type="EMBL" id="ORY82425.1"/>
    </source>
</evidence>
<dbReference type="OMA" id="ARCKACE"/>
<evidence type="ECO:0000259" key="2">
    <source>
        <dbReference type="Pfam" id="PF13632"/>
    </source>
</evidence>
<name>A0A1Y2FHZ1_PROLT</name>
<dbReference type="Pfam" id="PF13632">
    <property type="entry name" value="Glyco_trans_2_3"/>
    <property type="match status" value="1"/>
</dbReference>
<dbReference type="OrthoDB" id="38531at2759"/>
<dbReference type="InterPro" id="IPR001173">
    <property type="entry name" value="Glyco_trans_2-like"/>
</dbReference>
<comment type="caution">
    <text evidence="3">The sequence shown here is derived from an EMBL/GenBank/DDBJ whole genome shotgun (WGS) entry which is preliminary data.</text>
</comment>
<dbReference type="GeneID" id="63784342"/>
<dbReference type="EMBL" id="MCFI01000009">
    <property type="protein sequence ID" value="ORY82425.1"/>
    <property type="molecule type" value="Genomic_DNA"/>
</dbReference>
<reference evidence="3 4" key="1">
    <citation type="submission" date="2016-07" db="EMBL/GenBank/DDBJ databases">
        <title>Pervasive Adenine N6-methylation of Active Genes in Fungi.</title>
        <authorList>
            <consortium name="DOE Joint Genome Institute"/>
            <person name="Mondo S.J."/>
            <person name="Dannebaum R.O."/>
            <person name="Kuo R.C."/>
            <person name="Labutti K."/>
            <person name="Haridas S."/>
            <person name="Kuo A."/>
            <person name="Salamov A."/>
            <person name="Ahrendt S.R."/>
            <person name="Lipzen A."/>
            <person name="Sullivan W."/>
            <person name="Andreopoulos W.B."/>
            <person name="Clum A."/>
            <person name="Lindquist E."/>
            <person name="Daum C."/>
            <person name="Ramamoorthy G.K."/>
            <person name="Gryganskyi A."/>
            <person name="Culley D."/>
            <person name="Magnuson J.K."/>
            <person name="James T.Y."/>
            <person name="O'Malley M.A."/>
            <person name="Stajich J.E."/>
            <person name="Spatafora J.W."/>
            <person name="Visel A."/>
            <person name="Grigoriev I.V."/>
        </authorList>
    </citation>
    <scope>NUCLEOTIDE SEQUENCE [LARGE SCALE GENOMIC DNA]</scope>
    <source>
        <strain evidence="3 4">12-1054</strain>
    </source>
</reference>
<feature type="transmembrane region" description="Helical" evidence="1">
    <location>
        <begin position="155"/>
        <end position="181"/>
    </location>
</feature>
<feature type="transmembrane region" description="Helical" evidence="1">
    <location>
        <begin position="704"/>
        <end position="727"/>
    </location>
</feature>
<feature type="transmembrane region" description="Helical" evidence="1">
    <location>
        <begin position="584"/>
        <end position="605"/>
    </location>
</feature>
<feature type="transmembrane region" description="Helical" evidence="1">
    <location>
        <begin position="546"/>
        <end position="572"/>
    </location>
</feature>
<feature type="transmembrane region" description="Helical" evidence="1">
    <location>
        <begin position="116"/>
        <end position="134"/>
    </location>
</feature>
<dbReference type="STRING" id="56484.A0A1Y2FHZ1"/>
<dbReference type="Gene3D" id="3.90.550.10">
    <property type="entry name" value="Spore Coat Polysaccharide Biosynthesis Protein SpsA, Chain A"/>
    <property type="match status" value="1"/>
</dbReference>
<organism evidence="3 4">
    <name type="scientific">Protomyces lactucae-debilis</name>
    <dbReference type="NCBI Taxonomy" id="2754530"/>
    <lineage>
        <taxon>Eukaryota</taxon>
        <taxon>Fungi</taxon>
        <taxon>Dikarya</taxon>
        <taxon>Ascomycota</taxon>
        <taxon>Taphrinomycotina</taxon>
        <taxon>Taphrinomycetes</taxon>
        <taxon>Taphrinales</taxon>
        <taxon>Protomycetaceae</taxon>
        <taxon>Protomyces</taxon>
    </lineage>
</organism>
<dbReference type="SUPFAM" id="SSF53448">
    <property type="entry name" value="Nucleotide-diphospho-sugar transferases"/>
    <property type="match status" value="1"/>
</dbReference>
<dbReference type="PANTHER" id="PTHR35408:SF3">
    <property type="entry name" value="GLYCOSYLTRANSFERASE 2-LIKE DOMAIN-CONTAINING PROTEIN"/>
    <property type="match status" value="1"/>
</dbReference>
<protein>
    <submittedName>
        <fullName evidence="3">Glycosyl transferase family group 2-domain-containing protein</fullName>
    </submittedName>
</protein>
<dbReference type="Proteomes" id="UP000193685">
    <property type="component" value="Unassembled WGS sequence"/>
</dbReference>
<evidence type="ECO:0000313" key="4">
    <source>
        <dbReference type="Proteomes" id="UP000193685"/>
    </source>
</evidence>
<proteinExistence type="predicted"/>
<accession>A0A1Y2FHZ1</accession>
<dbReference type="AlphaFoldDB" id="A0A1Y2FHZ1"/>
<feature type="transmembrane region" description="Helical" evidence="1">
    <location>
        <begin position="625"/>
        <end position="649"/>
    </location>
</feature>
<feature type="domain" description="Glycosyltransferase 2-like" evidence="2">
    <location>
        <begin position="355"/>
        <end position="568"/>
    </location>
</feature>
<dbReference type="GO" id="GO:0016740">
    <property type="term" value="F:transferase activity"/>
    <property type="evidence" value="ECO:0007669"/>
    <property type="project" value="UniProtKB-KW"/>
</dbReference>
<feature type="transmembrane region" description="Helical" evidence="1">
    <location>
        <begin position="679"/>
        <end position="698"/>
    </location>
</feature>
<keyword evidence="1" id="KW-0472">Membrane</keyword>
<keyword evidence="3" id="KW-0808">Transferase</keyword>